<evidence type="ECO:0008006" key="3">
    <source>
        <dbReference type="Google" id="ProtNLM"/>
    </source>
</evidence>
<dbReference type="AlphaFoldDB" id="A0A0N7JI79"/>
<protein>
    <recommendedName>
        <fullName evidence="3">Nucleotidyl transferase AbiEii/AbiGii toxin family protein</fullName>
    </recommendedName>
</protein>
<keyword evidence="1" id="KW-0614">Plasmid</keyword>
<name>A0A0N7JI79_9CAUL</name>
<dbReference type="KEGG" id="chq:AQ619_18310"/>
<dbReference type="Pfam" id="PF08843">
    <property type="entry name" value="AbiEii"/>
    <property type="match status" value="1"/>
</dbReference>
<dbReference type="Proteomes" id="UP000056905">
    <property type="component" value="Plasmid pCB4"/>
</dbReference>
<proteinExistence type="predicted"/>
<gene>
    <name evidence="1" type="ORF">AQ619_18310</name>
</gene>
<sequence>MPPDFLHNHRQFGDLIRIVGANEKIEPALVEKDYWIMQSLYGLQQLGLAFELKGGTSLSKGYGLINRFSEDIDIRIEPPANPPVMTGRNHDKPSHVEGRKAFYDRLAQTIVINGITAVERDKAFDDIRQYRSGGIRLAYASKNGSVEGLKDGILLEVGFDDVTPNEPRDISSWAYDYAASRVEILDNRARAVACYHPGHTLVEKLQAISTKFRQQQETGVFPPNFMRHYYDVYSLLRAKAVQDFIGTPAYLAHKAKRFPKADNPVIAQNEAFVLGDQDTRAKLQKAYIASNALYYRCQPAFEDILIEIAKWAPKL</sequence>
<organism evidence="1 2">
    <name type="scientific">Caulobacter henricii</name>
    <dbReference type="NCBI Taxonomy" id="69395"/>
    <lineage>
        <taxon>Bacteria</taxon>
        <taxon>Pseudomonadati</taxon>
        <taxon>Pseudomonadota</taxon>
        <taxon>Alphaproteobacteria</taxon>
        <taxon>Caulobacterales</taxon>
        <taxon>Caulobacteraceae</taxon>
        <taxon>Caulobacter</taxon>
    </lineage>
</organism>
<reference evidence="1 2" key="1">
    <citation type="submission" date="2015-10" db="EMBL/GenBank/DDBJ databases">
        <title>Conservation of the essential genome among Caulobacter and Brevundimonas species.</title>
        <authorList>
            <person name="Scott D."/>
            <person name="Ely B."/>
        </authorList>
    </citation>
    <scope>NUCLEOTIDE SEQUENCE [LARGE SCALE GENOMIC DNA]</scope>
    <source>
        <strain evidence="1 2">CB4</strain>
        <plasmid evidence="2">CB4 Plasmid</plasmid>
    </source>
</reference>
<keyword evidence="2" id="KW-1185">Reference proteome</keyword>
<dbReference type="Gene3D" id="3.10.450.620">
    <property type="entry name" value="JHP933, nucleotidyltransferase-like core domain"/>
    <property type="match status" value="1"/>
</dbReference>
<evidence type="ECO:0000313" key="1">
    <source>
        <dbReference type="EMBL" id="ALL15442.1"/>
    </source>
</evidence>
<accession>A0A0N7JI79</accession>
<dbReference type="EMBL" id="CP013003">
    <property type="protein sequence ID" value="ALL15442.1"/>
    <property type="molecule type" value="Genomic_DNA"/>
</dbReference>
<evidence type="ECO:0000313" key="2">
    <source>
        <dbReference type="Proteomes" id="UP000056905"/>
    </source>
</evidence>
<geneLocation type="plasmid" evidence="2">
    <name>CB4 Plasmid</name>
</geneLocation>
<dbReference type="OrthoDB" id="9780929at2"/>
<dbReference type="InterPro" id="IPR014942">
    <property type="entry name" value="AbiEii"/>
</dbReference>
<dbReference type="RefSeq" id="WP_062151961.1">
    <property type="nucleotide sequence ID" value="NZ_CP013003.1"/>
</dbReference>